<dbReference type="PROSITE" id="PS50850">
    <property type="entry name" value="MFS"/>
    <property type="match status" value="1"/>
</dbReference>
<feature type="transmembrane region" description="Helical" evidence="7">
    <location>
        <begin position="50"/>
        <end position="73"/>
    </location>
</feature>
<gene>
    <name evidence="9" type="ORF">BGL_2c04940</name>
</gene>
<evidence type="ECO:0000256" key="1">
    <source>
        <dbReference type="ARBA" id="ARBA00004651"/>
    </source>
</evidence>
<dbReference type="HOGENOM" id="CLU_000960_28_0_4"/>
<name>A0A0B6RYV6_BURPL</name>
<evidence type="ECO:0000256" key="6">
    <source>
        <dbReference type="ARBA" id="ARBA00023136"/>
    </source>
</evidence>
<feature type="transmembrane region" description="Helical" evidence="7">
    <location>
        <begin position="167"/>
        <end position="188"/>
    </location>
</feature>
<evidence type="ECO:0000256" key="2">
    <source>
        <dbReference type="ARBA" id="ARBA00022448"/>
    </source>
</evidence>
<dbReference type="PANTHER" id="PTHR42718:SF46">
    <property type="entry name" value="BLR6921 PROTEIN"/>
    <property type="match status" value="1"/>
</dbReference>
<reference evidence="10" key="1">
    <citation type="submission" date="2011-03" db="EMBL/GenBank/DDBJ databases">
        <authorList>
            <person name="Voget S."/>
            <person name="Streit W.R."/>
            <person name="Jaeger K.E."/>
            <person name="Daniel R."/>
        </authorList>
    </citation>
    <scope>NUCLEOTIDE SEQUENCE [LARGE SCALE GENOMIC DNA]</scope>
    <source>
        <strain evidence="10">PG1</strain>
    </source>
</reference>
<dbReference type="InterPro" id="IPR036259">
    <property type="entry name" value="MFS_trans_sf"/>
</dbReference>
<evidence type="ECO:0000313" key="10">
    <source>
        <dbReference type="Proteomes" id="UP000031838"/>
    </source>
</evidence>
<dbReference type="AlphaFoldDB" id="A0A0B6RYV6"/>
<keyword evidence="5 7" id="KW-1133">Transmembrane helix</keyword>
<feature type="transmembrane region" description="Helical" evidence="7">
    <location>
        <begin position="139"/>
        <end position="161"/>
    </location>
</feature>
<dbReference type="KEGG" id="bgp:BGL_2c04940"/>
<accession>A0A0B6RYV6</accession>
<feature type="transmembrane region" description="Helical" evidence="7">
    <location>
        <begin position="107"/>
        <end position="127"/>
    </location>
</feature>
<dbReference type="Pfam" id="PF07690">
    <property type="entry name" value="MFS_1"/>
    <property type="match status" value="1"/>
</dbReference>
<keyword evidence="10" id="KW-1185">Reference proteome</keyword>
<feature type="transmembrane region" description="Helical" evidence="7">
    <location>
        <begin position="200"/>
        <end position="223"/>
    </location>
</feature>
<feature type="transmembrane region" description="Helical" evidence="7">
    <location>
        <begin position="262"/>
        <end position="282"/>
    </location>
</feature>
<feature type="transmembrane region" description="Helical" evidence="7">
    <location>
        <begin position="302"/>
        <end position="322"/>
    </location>
</feature>
<keyword evidence="2" id="KW-0813">Transport</keyword>
<dbReference type="Gene3D" id="1.20.1720.10">
    <property type="entry name" value="Multidrug resistance protein D"/>
    <property type="match status" value="1"/>
</dbReference>
<feature type="transmembrane region" description="Helical" evidence="7">
    <location>
        <begin position="80"/>
        <end position="101"/>
    </location>
</feature>
<proteinExistence type="predicted"/>
<feature type="transmembrane region" description="Helical" evidence="7">
    <location>
        <begin position="229"/>
        <end position="250"/>
    </location>
</feature>
<comment type="subcellular location">
    <subcellularLocation>
        <location evidence="1">Cell membrane</location>
        <topology evidence="1">Multi-pass membrane protein</topology>
    </subcellularLocation>
</comment>
<dbReference type="Proteomes" id="UP000031838">
    <property type="component" value="Chromosome 2"/>
</dbReference>
<feature type="transmembrane region" description="Helical" evidence="7">
    <location>
        <begin position="438"/>
        <end position="459"/>
    </location>
</feature>
<keyword evidence="4 7" id="KW-0812">Transmembrane</keyword>
<dbReference type="PANTHER" id="PTHR42718">
    <property type="entry name" value="MAJOR FACILITATOR SUPERFAMILY MULTIDRUG TRANSPORTER MFSC"/>
    <property type="match status" value="1"/>
</dbReference>
<evidence type="ECO:0000259" key="8">
    <source>
        <dbReference type="PROSITE" id="PS50850"/>
    </source>
</evidence>
<keyword evidence="3" id="KW-1003">Cell membrane</keyword>
<dbReference type="InterPro" id="IPR004638">
    <property type="entry name" value="EmrB-like"/>
</dbReference>
<feature type="domain" description="Major facilitator superfamily (MFS) profile" evidence="8">
    <location>
        <begin position="15"/>
        <end position="464"/>
    </location>
</feature>
<dbReference type="PRINTS" id="PR01036">
    <property type="entry name" value="TCRTETB"/>
</dbReference>
<dbReference type="InterPro" id="IPR011701">
    <property type="entry name" value="MFS"/>
</dbReference>
<organism evidence="9 10">
    <name type="scientific">Burkholderia plantarii</name>
    <dbReference type="NCBI Taxonomy" id="41899"/>
    <lineage>
        <taxon>Bacteria</taxon>
        <taxon>Pseudomonadati</taxon>
        <taxon>Pseudomonadota</taxon>
        <taxon>Betaproteobacteria</taxon>
        <taxon>Burkholderiales</taxon>
        <taxon>Burkholderiaceae</taxon>
        <taxon>Burkholderia</taxon>
    </lineage>
</organism>
<evidence type="ECO:0000256" key="5">
    <source>
        <dbReference type="ARBA" id="ARBA00022989"/>
    </source>
</evidence>
<feature type="transmembrane region" description="Helical" evidence="7">
    <location>
        <begin position="14"/>
        <end position="38"/>
    </location>
</feature>
<evidence type="ECO:0000256" key="7">
    <source>
        <dbReference type="SAM" id="Phobius"/>
    </source>
</evidence>
<reference evidence="9 10" key="2">
    <citation type="journal article" date="2016" name="Appl. Microbiol. Biotechnol.">
        <title>Mutations improving production and secretion of extracellular lipase by Burkholderia glumae PG1.</title>
        <authorList>
            <person name="Knapp A."/>
            <person name="Voget S."/>
            <person name="Gao R."/>
            <person name="Zaburannyi N."/>
            <person name="Krysciak D."/>
            <person name="Breuer M."/>
            <person name="Hauer B."/>
            <person name="Streit W.R."/>
            <person name="Muller R."/>
            <person name="Daniel R."/>
            <person name="Jaeger K.E."/>
        </authorList>
    </citation>
    <scope>NUCLEOTIDE SEQUENCE [LARGE SCALE GENOMIC DNA]</scope>
    <source>
        <strain evidence="9 10">PG1</strain>
    </source>
</reference>
<dbReference type="EMBL" id="CP002581">
    <property type="protein sequence ID" value="AJK48578.1"/>
    <property type="molecule type" value="Genomic_DNA"/>
</dbReference>
<sequence>MTDTRVDRRPTTDFLPYLVAATFFMEYLDTTVIATALPQMAKSFGVGPNALSLGMTAYMLALAVFIPISGWIADRFGSRTVFGSAIAIFTIASVLCGLSNGVGTFTAARLLQGVGGAMMVPVGRMIVVRSTDKAKLMRAIATITWPGIVAPVVGPPVGGFITTYASWRWIFLLNVPLGIAAFVCVLLLVKNERAEQARPLDWLGFVLSGVTLTCMLCGTEAAGQQDAHFMEAFGLIAAAIVFGAAALWHARRTPHPLLDFTTLKVPTFSVTVLTGSITRVAINAVPYLQPLLFQVGFGMSPFQSGLLLLASATGNLGMKALTSWILDRFGFRRVALVDVTIAGVATIACGWLTASTPLVITLFVVFVYGLSRSMQFSTLATLAFADIPPQQTSAASTLSSAAQQMTIGMGIAFGAMSLRLASMLRGDTAGTHYVLADFRWAFLAAGVLALLTLPGYARLAANAGDRLRASVSKG</sequence>
<evidence type="ECO:0000313" key="9">
    <source>
        <dbReference type="EMBL" id="AJK48578.1"/>
    </source>
</evidence>
<dbReference type="NCBIfam" id="TIGR00711">
    <property type="entry name" value="efflux_EmrB"/>
    <property type="match status" value="1"/>
</dbReference>
<dbReference type="SUPFAM" id="SSF103473">
    <property type="entry name" value="MFS general substrate transporter"/>
    <property type="match status" value="1"/>
</dbReference>
<dbReference type="Gene3D" id="1.20.1250.20">
    <property type="entry name" value="MFS general substrate transporter like domains"/>
    <property type="match status" value="1"/>
</dbReference>
<protein>
    <submittedName>
        <fullName evidence="9">Drug resistance transporter, EmrB/QacA subfamily</fullName>
    </submittedName>
</protein>
<dbReference type="RefSeq" id="WP_042627194.1">
    <property type="nucleotide sequence ID" value="NZ_CP002581.1"/>
</dbReference>
<evidence type="ECO:0000256" key="4">
    <source>
        <dbReference type="ARBA" id="ARBA00022692"/>
    </source>
</evidence>
<dbReference type="GO" id="GO:0005886">
    <property type="term" value="C:plasma membrane"/>
    <property type="evidence" value="ECO:0007669"/>
    <property type="project" value="UniProtKB-SubCell"/>
</dbReference>
<dbReference type="InterPro" id="IPR020846">
    <property type="entry name" value="MFS_dom"/>
</dbReference>
<keyword evidence="6 7" id="KW-0472">Membrane</keyword>
<dbReference type="GO" id="GO:0022857">
    <property type="term" value="F:transmembrane transporter activity"/>
    <property type="evidence" value="ECO:0007669"/>
    <property type="project" value="InterPro"/>
</dbReference>
<evidence type="ECO:0000256" key="3">
    <source>
        <dbReference type="ARBA" id="ARBA00022475"/>
    </source>
</evidence>